<keyword evidence="2 3" id="KW-0378">Hydrolase</keyword>
<name>A0A2P7QHE9_9SPHN</name>
<dbReference type="AlphaFoldDB" id="A0A2P7QHE9"/>
<dbReference type="CDD" id="cd04690">
    <property type="entry name" value="NUDIX_Hydrolase"/>
    <property type="match status" value="1"/>
</dbReference>
<accession>A0A2P7QHE9</accession>
<sequence>MREPAATIRIAAALIDDHRGRLLLVRKTGTASFMQPGGKIEPGEKPLRALARELREEIGLTLGTGQARHLGCFSAPAANEPGWTVTAELFHIRTSGIPAAGGEIAEAGWFDLNTAARLVLAPLTRDQVLPLAAALSALARP</sequence>
<evidence type="ECO:0000256" key="3">
    <source>
        <dbReference type="RuleBase" id="RU003476"/>
    </source>
</evidence>
<dbReference type="RefSeq" id="WP_106515375.1">
    <property type="nucleotide sequence ID" value="NZ_PXYI01000009.1"/>
</dbReference>
<comment type="similarity">
    <text evidence="3">Belongs to the Nudix hydrolase family.</text>
</comment>
<dbReference type="PROSITE" id="PS00893">
    <property type="entry name" value="NUDIX_BOX"/>
    <property type="match status" value="1"/>
</dbReference>
<dbReference type="Gene3D" id="3.90.79.10">
    <property type="entry name" value="Nucleoside Triphosphate Pyrophosphohydrolase"/>
    <property type="match status" value="1"/>
</dbReference>
<gene>
    <name evidence="5" type="ORF">C7I55_22995</name>
</gene>
<feature type="domain" description="Nudix hydrolase" evidence="4">
    <location>
        <begin position="1"/>
        <end position="134"/>
    </location>
</feature>
<dbReference type="EMBL" id="PXYI01000009">
    <property type="protein sequence ID" value="PSJ37385.1"/>
    <property type="molecule type" value="Genomic_DNA"/>
</dbReference>
<evidence type="ECO:0000313" key="6">
    <source>
        <dbReference type="Proteomes" id="UP000241167"/>
    </source>
</evidence>
<proteinExistence type="inferred from homology"/>
<dbReference type="InterPro" id="IPR020476">
    <property type="entry name" value="Nudix_hydrolase"/>
</dbReference>
<dbReference type="SUPFAM" id="SSF55811">
    <property type="entry name" value="Nudix"/>
    <property type="match status" value="1"/>
</dbReference>
<dbReference type="PRINTS" id="PR00502">
    <property type="entry name" value="NUDIXFAMILY"/>
</dbReference>
<dbReference type="Proteomes" id="UP000241167">
    <property type="component" value="Unassembled WGS sequence"/>
</dbReference>
<organism evidence="5 6">
    <name type="scientific">Allosphingosinicella deserti</name>
    <dbReference type="NCBI Taxonomy" id="2116704"/>
    <lineage>
        <taxon>Bacteria</taxon>
        <taxon>Pseudomonadati</taxon>
        <taxon>Pseudomonadota</taxon>
        <taxon>Alphaproteobacteria</taxon>
        <taxon>Sphingomonadales</taxon>
        <taxon>Sphingomonadaceae</taxon>
        <taxon>Allosphingosinicella</taxon>
    </lineage>
</organism>
<evidence type="ECO:0000256" key="1">
    <source>
        <dbReference type="ARBA" id="ARBA00001946"/>
    </source>
</evidence>
<dbReference type="PROSITE" id="PS51462">
    <property type="entry name" value="NUDIX"/>
    <property type="match status" value="1"/>
</dbReference>
<evidence type="ECO:0000256" key="2">
    <source>
        <dbReference type="ARBA" id="ARBA00022801"/>
    </source>
</evidence>
<dbReference type="PANTHER" id="PTHR43046:SF2">
    <property type="entry name" value="8-OXO-DGTP DIPHOSPHATASE-RELATED"/>
    <property type="match status" value="1"/>
</dbReference>
<comment type="cofactor">
    <cofactor evidence="1">
        <name>Mg(2+)</name>
        <dbReference type="ChEBI" id="CHEBI:18420"/>
    </cofactor>
</comment>
<dbReference type="GO" id="GO:0016787">
    <property type="term" value="F:hydrolase activity"/>
    <property type="evidence" value="ECO:0007669"/>
    <property type="project" value="UniProtKB-KW"/>
</dbReference>
<dbReference type="InterPro" id="IPR015797">
    <property type="entry name" value="NUDIX_hydrolase-like_dom_sf"/>
</dbReference>
<protein>
    <submittedName>
        <fullName evidence="5">DNA mismatch repair protein MutT</fullName>
    </submittedName>
</protein>
<reference evidence="5 6" key="1">
    <citation type="submission" date="2018-03" db="EMBL/GenBank/DDBJ databases">
        <title>The draft genome of Sphingosinicella sp. GL-C-18.</title>
        <authorList>
            <person name="Liu L."/>
            <person name="Li L."/>
            <person name="Liang L."/>
            <person name="Zhang X."/>
            <person name="Wang T."/>
        </authorList>
    </citation>
    <scope>NUCLEOTIDE SEQUENCE [LARGE SCALE GENOMIC DNA]</scope>
    <source>
        <strain evidence="5 6">GL-C-18</strain>
    </source>
</reference>
<dbReference type="InterPro" id="IPR000086">
    <property type="entry name" value="NUDIX_hydrolase_dom"/>
</dbReference>
<evidence type="ECO:0000259" key="4">
    <source>
        <dbReference type="PROSITE" id="PS51462"/>
    </source>
</evidence>
<dbReference type="PANTHER" id="PTHR43046">
    <property type="entry name" value="GDP-MANNOSE MANNOSYL HYDROLASE"/>
    <property type="match status" value="1"/>
</dbReference>
<comment type="caution">
    <text evidence="5">The sequence shown here is derived from an EMBL/GenBank/DDBJ whole genome shotgun (WGS) entry which is preliminary data.</text>
</comment>
<evidence type="ECO:0000313" key="5">
    <source>
        <dbReference type="EMBL" id="PSJ37385.1"/>
    </source>
</evidence>
<dbReference type="OrthoDB" id="9801098at2"/>
<dbReference type="Pfam" id="PF00293">
    <property type="entry name" value="NUDIX"/>
    <property type="match status" value="1"/>
</dbReference>
<keyword evidence="6" id="KW-1185">Reference proteome</keyword>
<dbReference type="InterPro" id="IPR020084">
    <property type="entry name" value="NUDIX_hydrolase_CS"/>
</dbReference>